<dbReference type="PANTHER" id="PTHR43818">
    <property type="entry name" value="BCDNA.GH03377"/>
    <property type="match status" value="1"/>
</dbReference>
<dbReference type="Proteomes" id="UP000094828">
    <property type="component" value="Unassembled WGS sequence"/>
</dbReference>
<gene>
    <name evidence="2" type="ORF">A6X21_03445</name>
</gene>
<reference evidence="2 3" key="1">
    <citation type="submission" date="2016-05" db="EMBL/GenBank/DDBJ databases">
        <title>Genomic and physiological characterization of Planctopirus sp. isolated from fresh water lake.</title>
        <authorList>
            <person name="Subhash Y."/>
            <person name="Ramana C."/>
        </authorList>
    </citation>
    <scope>NUCLEOTIDE SEQUENCE [LARGE SCALE GENOMIC DNA]</scope>
    <source>
        <strain evidence="2 3">JC280</strain>
    </source>
</reference>
<feature type="region of interest" description="Disordered" evidence="1">
    <location>
        <begin position="1"/>
        <end position="28"/>
    </location>
</feature>
<dbReference type="InterPro" id="IPR036291">
    <property type="entry name" value="NAD(P)-bd_dom_sf"/>
</dbReference>
<dbReference type="InterPro" id="IPR006311">
    <property type="entry name" value="TAT_signal"/>
</dbReference>
<dbReference type="Gene3D" id="3.30.360.10">
    <property type="entry name" value="Dihydrodipicolinate Reductase, domain 2"/>
    <property type="match status" value="1"/>
</dbReference>
<dbReference type="STRING" id="1841610.A6X21_03445"/>
<dbReference type="SUPFAM" id="SSF51735">
    <property type="entry name" value="NAD(P)-binding Rossmann-fold domains"/>
    <property type="match status" value="1"/>
</dbReference>
<accession>A0A1C3END5</accession>
<evidence type="ECO:0000256" key="1">
    <source>
        <dbReference type="SAM" id="MobiDB-lite"/>
    </source>
</evidence>
<comment type="caution">
    <text evidence="2">The sequence shown here is derived from an EMBL/GenBank/DDBJ whole genome shotgun (WGS) entry which is preliminary data.</text>
</comment>
<proteinExistence type="predicted"/>
<dbReference type="Gene3D" id="3.40.50.720">
    <property type="entry name" value="NAD(P)-binding Rossmann-like Domain"/>
    <property type="match status" value="1"/>
</dbReference>
<dbReference type="PANTHER" id="PTHR43818:SF5">
    <property type="entry name" value="OXIDOREDUCTASE FAMILY PROTEIN"/>
    <property type="match status" value="1"/>
</dbReference>
<dbReference type="SUPFAM" id="SSF55347">
    <property type="entry name" value="Glyceraldehyde-3-phosphate dehydrogenase-like, C-terminal domain"/>
    <property type="match status" value="1"/>
</dbReference>
<dbReference type="RefSeq" id="WP_068846207.1">
    <property type="nucleotide sequence ID" value="NZ_LYDR01000039.1"/>
</dbReference>
<evidence type="ECO:0000313" key="3">
    <source>
        <dbReference type="Proteomes" id="UP000094828"/>
    </source>
</evidence>
<organism evidence="2 3">
    <name type="scientific">Planctopirus hydrillae</name>
    <dbReference type="NCBI Taxonomy" id="1841610"/>
    <lineage>
        <taxon>Bacteria</taxon>
        <taxon>Pseudomonadati</taxon>
        <taxon>Planctomycetota</taxon>
        <taxon>Planctomycetia</taxon>
        <taxon>Planctomycetales</taxon>
        <taxon>Planctomycetaceae</taxon>
        <taxon>Planctopirus</taxon>
    </lineage>
</organism>
<dbReference type="PROSITE" id="PS51318">
    <property type="entry name" value="TAT"/>
    <property type="match status" value="1"/>
</dbReference>
<sequence length="477" mass="52273">MNPANSPSGNLASGTSQQPRSGSHSIVSRRDVLRATGALATTSMIASMAIPQTVYAGEDNTIKVALVGCGGRGTGAAANALSVKNQGPIKLVAMADVFPNRLNSSYEGLKGQFKDQVDVPEDRRFVGFEAYKQAIDCLSPGDVVIMATPPAFRWVQFTYAIAKDVNTFMEKPVTVDGPSTKRMLQLADESEKKNLKVGVGLMCRHCDARGELFKRIQDGEIGDLLLLRAYRMAGPTATAFAKKKPESQKELMYQIQNFHAFLWASGGGFSDFLIHNIDECCWMKNAWPVKAQATGGRHFRGDYVDQNFDQYAVEYTFADGTKLLMEGRTMPGCHQEFASYAHGSKGAAVISQSGHAPSRARTYKSQDMSSKDNILWQFGPKEPSPYQLEWDHLVEAIRKDRPYNEVRRGAEASLVTSMGRMAAHTGQVITYDAMLNCDHEFAPNVDSLTEDGPAPVVADAEGKYPVPMPGLKTTREY</sequence>
<feature type="compositionally biased region" description="Polar residues" evidence="1">
    <location>
        <begin position="1"/>
        <end position="26"/>
    </location>
</feature>
<dbReference type="InterPro" id="IPR050463">
    <property type="entry name" value="Gfo/Idh/MocA_oxidrdct_glycsds"/>
</dbReference>
<evidence type="ECO:0000313" key="2">
    <source>
        <dbReference type="EMBL" id="ODA34735.1"/>
    </source>
</evidence>
<protein>
    <submittedName>
        <fullName evidence="2">Streptomycin biosynthesis protein StrI</fullName>
    </submittedName>
</protein>
<name>A0A1C3END5_9PLAN</name>
<dbReference type="EMBL" id="LYDR01000039">
    <property type="protein sequence ID" value="ODA34735.1"/>
    <property type="molecule type" value="Genomic_DNA"/>
</dbReference>
<dbReference type="AlphaFoldDB" id="A0A1C3END5"/>
<keyword evidence="3" id="KW-1185">Reference proteome</keyword>
<dbReference type="OrthoDB" id="253515at2"/>